<reference evidence="12" key="1">
    <citation type="submission" date="2015-08" db="UniProtKB">
        <authorList>
            <consortium name="WormBaseParasite"/>
        </authorList>
    </citation>
    <scope>IDENTIFICATION</scope>
</reference>
<feature type="transmembrane region" description="Helical" evidence="9">
    <location>
        <begin position="155"/>
        <end position="174"/>
    </location>
</feature>
<keyword evidence="11" id="KW-1185">Reference proteome</keyword>
<dbReference type="GO" id="GO:0007218">
    <property type="term" value="P:neuropeptide signaling pathway"/>
    <property type="evidence" value="ECO:0007669"/>
    <property type="project" value="TreeGrafter"/>
</dbReference>
<evidence type="ECO:0000256" key="6">
    <source>
        <dbReference type="ARBA" id="ARBA00023136"/>
    </source>
</evidence>
<feature type="transmembrane region" description="Helical" evidence="9">
    <location>
        <begin position="39"/>
        <end position="58"/>
    </location>
</feature>
<dbReference type="PROSITE" id="PS50262">
    <property type="entry name" value="G_PROTEIN_RECEP_F1_2"/>
    <property type="match status" value="1"/>
</dbReference>
<comment type="subcellular location">
    <subcellularLocation>
        <location evidence="1">Cell membrane</location>
        <topology evidence="1">Multi-pass membrane protein</topology>
    </subcellularLocation>
</comment>
<evidence type="ECO:0000259" key="10">
    <source>
        <dbReference type="PROSITE" id="PS50262"/>
    </source>
</evidence>
<keyword evidence="3 9" id="KW-0812">Transmembrane</keyword>
<evidence type="ECO:0000256" key="3">
    <source>
        <dbReference type="ARBA" id="ARBA00022692"/>
    </source>
</evidence>
<dbReference type="SUPFAM" id="SSF81321">
    <property type="entry name" value="Family A G protein-coupled receptor-like"/>
    <property type="match status" value="1"/>
</dbReference>
<dbReference type="WBParaSite" id="SSTP_0000857000.1">
    <property type="protein sequence ID" value="SSTP_0000857000.1"/>
    <property type="gene ID" value="SSTP_0000857000"/>
</dbReference>
<feature type="domain" description="G-protein coupled receptors family 1 profile" evidence="10">
    <location>
        <begin position="49"/>
        <end position="314"/>
    </location>
</feature>
<evidence type="ECO:0000313" key="11">
    <source>
        <dbReference type="Proteomes" id="UP000035681"/>
    </source>
</evidence>
<accession>A0A0K0EGF9</accession>
<dbReference type="STRING" id="6248.A0A0K0EGF9"/>
<dbReference type="PANTHER" id="PTHR24230">
    <property type="entry name" value="G-PROTEIN COUPLED RECEPTOR"/>
    <property type="match status" value="1"/>
</dbReference>
<dbReference type="PRINTS" id="PR00237">
    <property type="entry name" value="GPCRRHODOPSN"/>
</dbReference>
<evidence type="ECO:0000313" key="13">
    <source>
        <dbReference type="WBParaSite" id="TCONS_00014474.p1"/>
    </source>
</evidence>
<dbReference type="InterPro" id="IPR017452">
    <property type="entry name" value="GPCR_Rhodpsn_7TM"/>
</dbReference>
<evidence type="ECO:0000256" key="1">
    <source>
        <dbReference type="ARBA" id="ARBA00004651"/>
    </source>
</evidence>
<dbReference type="PANTHER" id="PTHR24230:SF82">
    <property type="entry name" value="G-PROTEIN COUPLED RECEPTORS FAMILY 1 PROFILE DOMAIN-CONTAINING PROTEIN"/>
    <property type="match status" value="1"/>
</dbReference>
<evidence type="ECO:0000256" key="4">
    <source>
        <dbReference type="ARBA" id="ARBA00022989"/>
    </source>
</evidence>
<dbReference type="Gene3D" id="1.20.1070.10">
    <property type="entry name" value="Rhodopsin 7-helix transmembrane proteins"/>
    <property type="match status" value="1"/>
</dbReference>
<dbReference type="GO" id="GO:0005886">
    <property type="term" value="C:plasma membrane"/>
    <property type="evidence" value="ECO:0007669"/>
    <property type="project" value="UniProtKB-SubCell"/>
</dbReference>
<sequence length="440" mass="50868">MNLDTNSSKTIIYSDTNDTNVGDNISEFMKHSTSEIVEMIYQVIIFFIGTPLNIYVFIHSNKKQKNKSSASRLIKFSKQLIITHLMVLLMCLWRTYWFYNIIWNLGNTLCKIHSFAYALPFHLWSNMVAAIAIDMLYCVRSPLLSYRNGEKRVNYLIWGAWISGIICASPMFLFRETVLVFENYNFYQCSVSANFYYIQNAWNAFHVITVFYIPLAIILICYSLIGLFLRQQMANRKFLQDESQPLNNHQTHVRFLKATIIIITSFILAWLPYQVMALLRVVCKENSSCYTIYNKFNWLQAIMIASTCINPFLYKFGRLKPKRKTSGLLGSMNEIVHSSANQNSVKGSNVFIKYNPVQNIGIKNISRCKHIMSTANSSKAIRTNNDKKNVNDIPNDKYISPSSSIIWNNKSVKYCQPSKENYTTNHNIVLCNALRKPSIT</sequence>
<name>A0A0K0EGF9_STRER</name>
<dbReference type="AlphaFoldDB" id="A0A0K0EGF9"/>
<evidence type="ECO:0000256" key="9">
    <source>
        <dbReference type="SAM" id="Phobius"/>
    </source>
</evidence>
<evidence type="ECO:0000256" key="7">
    <source>
        <dbReference type="ARBA" id="ARBA00023170"/>
    </source>
</evidence>
<organism evidence="12">
    <name type="scientific">Strongyloides stercoralis</name>
    <name type="common">Threadworm</name>
    <dbReference type="NCBI Taxonomy" id="6248"/>
    <lineage>
        <taxon>Eukaryota</taxon>
        <taxon>Metazoa</taxon>
        <taxon>Ecdysozoa</taxon>
        <taxon>Nematoda</taxon>
        <taxon>Chromadorea</taxon>
        <taxon>Rhabditida</taxon>
        <taxon>Tylenchina</taxon>
        <taxon>Panagrolaimomorpha</taxon>
        <taxon>Strongyloidoidea</taxon>
        <taxon>Strongyloididae</taxon>
        <taxon>Strongyloides</taxon>
    </lineage>
</organism>
<evidence type="ECO:0000256" key="5">
    <source>
        <dbReference type="ARBA" id="ARBA00023040"/>
    </source>
</evidence>
<evidence type="ECO:0000256" key="8">
    <source>
        <dbReference type="ARBA" id="ARBA00023224"/>
    </source>
</evidence>
<keyword evidence="2" id="KW-1003">Cell membrane</keyword>
<feature type="transmembrane region" description="Helical" evidence="9">
    <location>
        <begin position="255"/>
        <end position="276"/>
    </location>
</feature>
<keyword evidence="7" id="KW-0675">Receptor</keyword>
<protein>
    <submittedName>
        <fullName evidence="12 13">G_PROTEIN_RECEP_F1_2 domain-containing protein</fullName>
    </submittedName>
</protein>
<feature type="transmembrane region" description="Helical" evidence="9">
    <location>
        <begin position="123"/>
        <end position="143"/>
    </location>
</feature>
<dbReference type="CDD" id="cd00637">
    <property type="entry name" value="7tm_classA_rhodopsin-like"/>
    <property type="match status" value="1"/>
</dbReference>
<keyword evidence="8" id="KW-0807">Transducer</keyword>
<keyword evidence="5" id="KW-0297">G-protein coupled receptor</keyword>
<feature type="transmembrane region" description="Helical" evidence="9">
    <location>
        <begin position="296"/>
        <end position="314"/>
    </location>
</feature>
<evidence type="ECO:0000256" key="2">
    <source>
        <dbReference type="ARBA" id="ARBA00022475"/>
    </source>
</evidence>
<evidence type="ECO:0000313" key="12">
    <source>
        <dbReference type="WBParaSite" id="SSTP_0000857000.1"/>
    </source>
</evidence>
<dbReference type="InterPro" id="IPR000276">
    <property type="entry name" value="GPCR_Rhodpsn"/>
</dbReference>
<proteinExistence type="predicted"/>
<feature type="transmembrane region" description="Helical" evidence="9">
    <location>
        <begin position="79"/>
        <end position="99"/>
    </location>
</feature>
<feature type="transmembrane region" description="Helical" evidence="9">
    <location>
        <begin position="204"/>
        <end position="229"/>
    </location>
</feature>
<dbReference type="GO" id="GO:0008528">
    <property type="term" value="F:G protein-coupled peptide receptor activity"/>
    <property type="evidence" value="ECO:0007669"/>
    <property type="project" value="TreeGrafter"/>
</dbReference>
<dbReference type="Pfam" id="PF00001">
    <property type="entry name" value="7tm_1"/>
    <property type="match status" value="1"/>
</dbReference>
<keyword evidence="4 9" id="KW-1133">Transmembrane helix</keyword>
<dbReference type="WBParaSite" id="TCONS_00014474.p1">
    <property type="protein sequence ID" value="TCONS_00014474.p1"/>
    <property type="gene ID" value="XLOC_009676"/>
</dbReference>
<keyword evidence="6 9" id="KW-0472">Membrane</keyword>
<dbReference type="Proteomes" id="UP000035681">
    <property type="component" value="Unplaced"/>
</dbReference>